<feature type="binding site" evidence="6">
    <location>
        <position position="232"/>
    </location>
    <ligand>
        <name>a divalent metal cation</name>
        <dbReference type="ChEBI" id="CHEBI:60240"/>
        <label>1</label>
    </ligand>
</feature>
<dbReference type="GO" id="GO:0070006">
    <property type="term" value="F:metalloaminopeptidase activity"/>
    <property type="evidence" value="ECO:0007669"/>
    <property type="project" value="UniProtKB-UniRule"/>
</dbReference>
<evidence type="ECO:0000313" key="9">
    <source>
        <dbReference type="EMBL" id="RII00285.1"/>
    </source>
</evidence>
<proteinExistence type="inferred from homology"/>
<dbReference type="AlphaFoldDB" id="A0A399FV64"/>
<dbReference type="Pfam" id="PF00557">
    <property type="entry name" value="Peptidase_M24"/>
    <property type="match status" value="1"/>
</dbReference>
<evidence type="ECO:0000256" key="5">
    <source>
        <dbReference type="ARBA" id="ARBA00022801"/>
    </source>
</evidence>
<dbReference type="GO" id="GO:0005829">
    <property type="term" value="C:cytosol"/>
    <property type="evidence" value="ECO:0007669"/>
    <property type="project" value="TreeGrafter"/>
</dbReference>
<feature type="binding site" evidence="6">
    <location>
        <position position="232"/>
    </location>
    <ligand>
        <name>a divalent metal cation</name>
        <dbReference type="ChEBI" id="CHEBI:60240"/>
        <label>2</label>
        <note>catalytic</note>
    </ligand>
</feature>
<evidence type="ECO:0000256" key="7">
    <source>
        <dbReference type="RuleBase" id="RU003653"/>
    </source>
</evidence>
<keyword evidence="2 6" id="KW-0031">Aminopeptidase</keyword>
<evidence type="ECO:0000256" key="1">
    <source>
        <dbReference type="ARBA" id="ARBA00002521"/>
    </source>
</evidence>
<evidence type="ECO:0000256" key="3">
    <source>
        <dbReference type="ARBA" id="ARBA00022670"/>
    </source>
</evidence>
<dbReference type="SUPFAM" id="SSF55920">
    <property type="entry name" value="Creatinase/aminopeptidase"/>
    <property type="match status" value="1"/>
</dbReference>
<feature type="binding site" evidence="6">
    <location>
        <position position="105"/>
    </location>
    <ligand>
        <name>a divalent metal cation</name>
        <dbReference type="ChEBI" id="CHEBI:60240"/>
        <label>2</label>
        <note>catalytic</note>
    </ligand>
</feature>
<comment type="subunit">
    <text evidence="6">Monomer.</text>
</comment>
<dbReference type="GO" id="GO:0006508">
    <property type="term" value="P:proteolysis"/>
    <property type="evidence" value="ECO:0007669"/>
    <property type="project" value="UniProtKB-KW"/>
</dbReference>
<evidence type="ECO:0000256" key="6">
    <source>
        <dbReference type="HAMAP-Rule" id="MF_01974"/>
    </source>
</evidence>
<feature type="binding site" evidence="6">
    <location>
        <position position="175"/>
    </location>
    <ligand>
        <name>substrate</name>
    </ligand>
</feature>
<keyword evidence="5 6" id="KW-0378">Hydrolase</keyword>
<comment type="catalytic activity">
    <reaction evidence="6 7">
        <text>Release of N-terminal amino acids, preferentially methionine, from peptides and arylamides.</text>
        <dbReference type="EC" id="3.4.11.18"/>
    </reaction>
</comment>
<dbReference type="InterPro" id="IPR002467">
    <property type="entry name" value="Pept_M24A_MAP1"/>
</dbReference>
<name>A0A399FV64_UNCN2</name>
<reference evidence="9 10" key="1">
    <citation type="submission" date="2018-08" db="EMBL/GenBank/DDBJ databases">
        <title>Draft genome of candidate division NPL-UPA2 bacterium Unc8 that adapted to ultra-basic serpentinizing groundwater.</title>
        <authorList>
            <person name="Ishii S."/>
            <person name="Suzuki S."/>
            <person name="Nealson K.H."/>
        </authorList>
    </citation>
    <scope>NUCLEOTIDE SEQUENCE [LARGE SCALE GENOMIC DNA]</scope>
    <source>
        <strain evidence="9">Unc8</strain>
    </source>
</reference>
<dbReference type="CDD" id="cd01086">
    <property type="entry name" value="MetAP1"/>
    <property type="match status" value="1"/>
</dbReference>
<feature type="domain" description="Peptidase M24" evidence="8">
    <location>
        <begin position="12"/>
        <end position="238"/>
    </location>
</feature>
<comment type="cofactor">
    <cofactor evidence="6">
        <name>Co(2+)</name>
        <dbReference type="ChEBI" id="CHEBI:48828"/>
    </cofactor>
    <cofactor evidence="6">
        <name>Zn(2+)</name>
        <dbReference type="ChEBI" id="CHEBI:29105"/>
    </cofactor>
    <cofactor evidence="6">
        <name>Mn(2+)</name>
        <dbReference type="ChEBI" id="CHEBI:29035"/>
    </cofactor>
    <cofactor evidence="6">
        <name>Fe(2+)</name>
        <dbReference type="ChEBI" id="CHEBI:29033"/>
    </cofactor>
    <text evidence="6">Binds 2 divalent metal cations per subunit. Has a high-affinity and a low affinity metal-binding site. The true nature of the physiological cofactor is under debate. The enzyme is active with cobalt, zinc, manganese or divalent iron ions. Most likely, methionine aminopeptidases function as mononuclear Fe(2+)-metalloproteases under physiological conditions, and the catalytically relevant metal-binding site has been assigned to the histidine-containing high-affinity site.</text>
</comment>
<comment type="caution">
    <text evidence="9">The sequence shown here is derived from an EMBL/GenBank/DDBJ whole genome shotgun (WGS) entry which is preliminary data.</text>
</comment>
<comment type="function">
    <text evidence="1 6">Removes the N-terminal methionine from nascent proteins. The N-terminal methionine is often cleaved when the second residue in the primary sequence is small and uncharged (Met-Ala-, Cys, Gly, Pro, Ser, Thr, or Val). Requires deformylation of the N(alpha)-formylated initiator methionine before it can be hydrolyzed.</text>
</comment>
<dbReference type="InterPro" id="IPR001714">
    <property type="entry name" value="Pept_M24_MAP"/>
</dbReference>
<dbReference type="Gene3D" id="3.90.230.10">
    <property type="entry name" value="Creatinase/methionine aminopeptidase superfamily"/>
    <property type="match status" value="1"/>
</dbReference>
<evidence type="ECO:0000259" key="8">
    <source>
        <dbReference type="Pfam" id="PF00557"/>
    </source>
</evidence>
<dbReference type="PRINTS" id="PR00599">
    <property type="entry name" value="MAPEPTIDASE"/>
</dbReference>
<feature type="binding site" evidence="6">
    <location>
        <position position="94"/>
    </location>
    <ligand>
        <name>a divalent metal cation</name>
        <dbReference type="ChEBI" id="CHEBI:60240"/>
        <label>1</label>
    </ligand>
</feature>
<dbReference type="NCBIfam" id="TIGR00500">
    <property type="entry name" value="met_pdase_I"/>
    <property type="match status" value="1"/>
</dbReference>
<feature type="binding site" evidence="6">
    <location>
        <position position="168"/>
    </location>
    <ligand>
        <name>a divalent metal cation</name>
        <dbReference type="ChEBI" id="CHEBI:60240"/>
        <label>2</label>
        <note>catalytic</note>
    </ligand>
</feature>
<evidence type="ECO:0000256" key="4">
    <source>
        <dbReference type="ARBA" id="ARBA00022723"/>
    </source>
</evidence>
<dbReference type="GO" id="GO:0046872">
    <property type="term" value="F:metal ion binding"/>
    <property type="evidence" value="ECO:0007669"/>
    <property type="project" value="UniProtKB-UniRule"/>
</dbReference>
<dbReference type="EMBL" id="NDHY01000005">
    <property type="protein sequence ID" value="RII00285.1"/>
    <property type="molecule type" value="Genomic_DNA"/>
</dbReference>
<protein>
    <recommendedName>
        <fullName evidence="6 7">Methionine aminopeptidase</fullName>
        <shortName evidence="6">MAP</shortName>
        <shortName evidence="6">MetAP</shortName>
        <ecNumber evidence="6 7">3.4.11.18</ecNumber>
    </recommendedName>
    <alternativeName>
        <fullName evidence="6">Peptidase M</fullName>
    </alternativeName>
</protein>
<comment type="similarity">
    <text evidence="6">Belongs to the peptidase M24A family. Methionine aminopeptidase type 1 subfamily.</text>
</comment>
<gene>
    <name evidence="6 9" type="primary">map</name>
    <name evidence="9" type="ORF">B9J77_03095</name>
</gene>
<evidence type="ECO:0000256" key="2">
    <source>
        <dbReference type="ARBA" id="ARBA00022438"/>
    </source>
</evidence>
<feature type="binding site" evidence="6">
    <location>
        <position position="77"/>
    </location>
    <ligand>
        <name>substrate</name>
    </ligand>
</feature>
<dbReference type="EC" id="3.4.11.18" evidence="6 7"/>
<feature type="binding site" evidence="6">
    <location>
        <position position="105"/>
    </location>
    <ligand>
        <name>a divalent metal cation</name>
        <dbReference type="ChEBI" id="CHEBI:60240"/>
        <label>1</label>
    </ligand>
</feature>
<dbReference type="HAMAP" id="MF_01974">
    <property type="entry name" value="MetAP_1"/>
    <property type="match status" value="1"/>
</dbReference>
<organism evidence="9 10">
    <name type="scientific">candidate division NPL-UPA2 bacterium Unc8</name>
    <dbReference type="NCBI Taxonomy" id="1980939"/>
    <lineage>
        <taxon>Bacteria</taxon>
    </lineage>
</organism>
<sequence length="251" mass="26882">MIPIKSRQEIGLIRAASCIAAEVSHTLEAAVQVGISTGELEKLAIISIEKRGATSAFKGYKGFPGSICLSVNDEVVHGIPGSRRLKEGDIVGIDVGVKKAGFYGDIAVTCPVGSIEMEVERLLETTKKALYAGIGKAVAGGYLSDISYAIQNESEKNGFSVVRDLMGHGIGSQLHESPQVPNFGLPHRGPRLKYGMVLAIEPMVNAGSWEVAIKPDNWTIVTRDGKPSCHFEHTILITRNGAEILTKRESS</sequence>
<evidence type="ECO:0000313" key="10">
    <source>
        <dbReference type="Proteomes" id="UP000266287"/>
    </source>
</evidence>
<dbReference type="PANTHER" id="PTHR43330:SF27">
    <property type="entry name" value="METHIONINE AMINOPEPTIDASE"/>
    <property type="match status" value="1"/>
</dbReference>
<feature type="binding site" evidence="6">
    <location>
        <position position="201"/>
    </location>
    <ligand>
        <name>a divalent metal cation</name>
        <dbReference type="ChEBI" id="CHEBI:60240"/>
        <label>2</label>
        <note>catalytic</note>
    </ligand>
</feature>
<accession>A0A399FV64</accession>
<dbReference type="InterPro" id="IPR036005">
    <property type="entry name" value="Creatinase/aminopeptidase-like"/>
</dbReference>
<dbReference type="Proteomes" id="UP000266287">
    <property type="component" value="Unassembled WGS sequence"/>
</dbReference>
<dbReference type="GO" id="GO:0004239">
    <property type="term" value="F:initiator methionyl aminopeptidase activity"/>
    <property type="evidence" value="ECO:0007669"/>
    <property type="project" value="UniProtKB-UniRule"/>
</dbReference>
<dbReference type="PANTHER" id="PTHR43330">
    <property type="entry name" value="METHIONINE AMINOPEPTIDASE"/>
    <property type="match status" value="1"/>
</dbReference>
<keyword evidence="3 6" id="KW-0645">Protease</keyword>
<dbReference type="InterPro" id="IPR000994">
    <property type="entry name" value="Pept_M24"/>
</dbReference>
<keyword evidence="4 6" id="KW-0479">Metal-binding</keyword>